<dbReference type="EMBL" id="JACAZE010000016">
    <property type="protein sequence ID" value="KAF7296630.1"/>
    <property type="molecule type" value="Genomic_DNA"/>
</dbReference>
<dbReference type="InterPro" id="IPR033031">
    <property type="entry name" value="Scc2/Nipped-B"/>
</dbReference>
<sequence>MSRSGPSWSHNASGPASNEQSTVQSAHSLLAMYPFASANPSTHGKSPRFSARVFCSLASSYTLSELIESQRRSSFELASPGLRDAAPRSTSAALRQLPTRWSLFGILASKRARILGGCSERGLFTYSAPGKPRLNSFAQAIMQRTNPAMAYPTPPPPSTFRRLANTLAIPGLFDNVIAWNGVPAPARVVKTHTSKAATMPRRSAPPKPAIPTWPPAPSPLRAEPTVRAVTPPPLARKPVVEESPDPLAILPSALTPRKRKSEAELYSPHLKRLNSPHTSYVPSVPVTPSSRPSMPSTPSTTPSRRFTLDYIAVPPKPYTITPKSSLKLSSRPMDSPDDLGGYGSVVTSARRTGDRDERSSLEKLTSLLEDIFEAEDALMPDTEVEALPIEFFSHKTTTDTTHPLLNPTLMRKLIKQIGKIAQTKRIRHSAGIGNTPRAAEKSLADLEPAMISRILKMLERSIKAGENIDPFLGPPVAAPTSAPPSPVKKPAKKAKKRRSKSLSGDEAEPESMQVESVAAVGLTEEDELKLAQVLELGRDSVLATECCLTLLSAGRLDKQMYSEELITSCLNAVKNQLTKIIYPFVEASAGALVPSELLLHVMQNKSLFLGEIYRSITATLPRLTALVNADTVAMSDTIIIQAVFIAIGPFFVVDSGEESGGKKEKDTPVIRTFGNTAMRALRLDALSLIRAIFANHDDQRDWIIEEIISSLIKLSDTKQKAGSFELRDGRSIRTVSALLLQLVQTSAHDLRVKAADIAKERQTKIALKQQQSFTESQKSLQVEDDFWTNVTAGIRLFETGLESATKAAKTIILFLTQRSGKTKATKNSNEA</sequence>
<feature type="region of interest" description="Disordered" evidence="1">
    <location>
        <begin position="272"/>
        <end position="303"/>
    </location>
</feature>
<feature type="region of interest" description="Disordered" evidence="1">
    <location>
        <begin position="469"/>
        <end position="513"/>
    </location>
</feature>
<reference evidence="2" key="1">
    <citation type="submission" date="2020-05" db="EMBL/GenBank/DDBJ databases">
        <title>Mycena genomes resolve the evolution of fungal bioluminescence.</title>
        <authorList>
            <person name="Tsai I.J."/>
        </authorList>
    </citation>
    <scope>NUCLEOTIDE SEQUENCE</scope>
    <source>
        <strain evidence="2">110903Hualien_Pintung</strain>
    </source>
</reference>
<dbReference type="GO" id="GO:1990414">
    <property type="term" value="P:replication-born double-strand break repair via sister chromatid exchange"/>
    <property type="evidence" value="ECO:0007669"/>
    <property type="project" value="TreeGrafter"/>
</dbReference>
<dbReference type="OrthoDB" id="418242at2759"/>
<dbReference type="GO" id="GO:0140588">
    <property type="term" value="P:chromatin looping"/>
    <property type="evidence" value="ECO:0007669"/>
    <property type="project" value="InterPro"/>
</dbReference>
<proteinExistence type="predicted"/>
<dbReference type="AlphaFoldDB" id="A0A8H6SBS8"/>
<dbReference type="PANTHER" id="PTHR21704">
    <property type="entry name" value="NIPPED-B-LIKE PROTEIN DELANGIN SCC2-RELATED"/>
    <property type="match status" value="1"/>
</dbReference>
<evidence type="ECO:0000313" key="2">
    <source>
        <dbReference type="EMBL" id="KAF7296630.1"/>
    </source>
</evidence>
<organism evidence="2 3">
    <name type="scientific">Mycena chlorophos</name>
    <name type="common">Agaric fungus</name>
    <name type="synonym">Agaricus chlorophos</name>
    <dbReference type="NCBI Taxonomy" id="658473"/>
    <lineage>
        <taxon>Eukaryota</taxon>
        <taxon>Fungi</taxon>
        <taxon>Dikarya</taxon>
        <taxon>Basidiomycota</taxon>
        <taxon>Agaricomycotina</taxon>
        <taxon>Agaricomycetes</taxon>
        <taxon>Agaricomycetidae</taxon>
        <taxon>Agaricales</taxon>
        <taxon>Marasmiineae</taxon>
        <taxon>Mycenaceae</taxon>
        <taxon>Mycena</taxon>
    </lineage>
</organism>
<name>A0A8H6SBS8_MYCCL</name>
<gene>
    <name evidence="2" type="ORF">HMN09_01071300</name>
</gene>
<feature type="region of interest" description="Disordered" evidence="1">
    <location>
        <begin position="192"/>
        <end position="221"/>
    </location>
</feature>
<feature type="compositionally biased region" description="Basic residues" evidence="1">
    <location>
        <begin position="489"/>
        <end position="500"/>
    </location>
</feature>
<dbReference type="GO" id="GO:0003682">
    <property type="term" value="F:chromatin binding"/>
    <property type="evidence" value="ECO:0007669"/>
    <property type="project" value="TreeGrafter"/>
</dbReference>
<evidence type="ECO:0000256" key="1">
    <source>
        <dbReference type="SAM" id="MobiDB-lite"/>
    </source>
</evidence>
<evidence type="ECO:0000313" key="3">
    <source>
        <dbReference type="Proteomes" id="UP000613580"/>
    </source>
</evidence>
<accession>A0A8H6SBS8</accession>
<protein>
    <submittedName>
        <fullName evidence="2">Sister chromatid cohesion protein</fullName>
    </submittedName>
</protein>
<comment type="caution">
    <text evidence="2">The sequence shown here is derived from an EMBL/GenBank/DDBJ whole genome shotgun (WGS) entry which is preliminary data.</text>
</comment>
<dbReference type="GO" id="GO:0071169">
    <property type="term" value="P:establishment of protein localization to chromatin"/>
    <property type="evidence" value="ECO:0007669"/>
    <property type="project" value="TreeGrafter"/>
</dbReference>
<feature type="region of interest" description="Disordered" evidence="1">
    <location>
        <begin position="322"/>
        <end position="358"/>
    </location>
</feature>
<dbReference type="PANTHER" id="PTHR21704:SF18">
    <property type="entry name" value="NIPPED-B-LIKE PROTEIN"/>
    <property type="match status" value="1"/>
</dbReference>
<feature type="compositionally biased region" description="Pro residues" evidence="1">
    <location>
        <begin position="203"/>
        <end position="218"/>
    </location>
</feature>
<dbReference type="GO" id="GO:0034087">
    <property type="term" value="P:establishment of mitotic sister chromatid cohesion"/>
    <property type="evidence" value="ECO:0007669"/>
    <property type="project" value="TreeGrafter"/>
</dbReference>
<feature type="compositionally biased region" description="Low complexity" evidence="1">
    <location>
        <begin position="275"/>
        <end position="303"/>
    </location>
</feature>
<dbReference type="Proteomes" id="UP000613580">
    <property type="component" value="Unassembled WGS sequence"/>
</dbReference>
<dbReference type="GO" id="GO:0061775">
    <property type="term" value="F:cohesin loader activity"/>
    <property type="evidence" value="ECO:0007669"/>
    <property type="project" value="InterPro"/>
</dbReference>
<feature type="region of interest" description="Disordered" evidence="1">
    <location>
        <begin position="1"/>
        <end position="23"/>
    </location>
</feature>
<keyword evidence="3" id="KW-1185">Reference proteome</keyword>
<dbReference type="GO" id="GO:0090694">
    <property type="term" value="C:Scc2-Scc4 cohesin loading complex"/>
    <property type="evidence" value="ECO:0007669"/>
    <property type="project" value="TreeGrafter"/>
</dbReference>
<feature type="compositionally biased region" description="Pro residues" evidence="1">
    <location>
        <begin position="472"/>
        <end position="487"/>
    </location>
</feature>
<dbReference type="GO" id="GO:0010468">
    <property type="term" value="P:regulation of gene expression"/>
    <property type="evidence" value="ECO:0007669"/>
    <property type="project" value="InterPro"/>
</dbReference>